<dbReference type="AlphaFoldDB" id="A0A6A6SHE3"/>
<proteinExistence type="inferred from homology"/>
<evidence type="ECO:0000313" key="8">
    <source>
        <dbReference type="EMBL" id="KAF2646772.1"/>
    </source>
</evidence>
<comment type="subcellular location">
    <subcellularLocation>
        <location evidence="1">Membrane</location>
        <topology evidence="1">Multi-pass membrane protein</topology>
    </subcellularLocation>
</comment>
<dbReference type="Proteomes" id="UP000799753">
    <property type="component" value="Unassembled WGS sequence"/>
</dbReference>
<dbReference type="InterPro" id="IPR052337">
    <property type="entry name" value="SAT4-like"/>
</dbReference>
<feature type="transmembrane region" description="Helical" evidence="6">
    <location>
        <begin position="92"/>
        <end position="115"/>
    </location>
</feature>
<sequence length="278" mass="30746">MPDRFPQHPDRISLPVLLSVTGAIYIVVLSVFSGRIYAGLRYRKLGWEDGCIMVAIVLALAQWSLLATSLHHRPSRGYDHVPIKDRISAQHLVFISGLFYPLVISFIKVSIASTLLRFKRTRLWNTFLWTVVTLQILSCIASLVARLICYKPLASIWNSDRHPNTMCVRHNVLLVTLYVEAGIGAATDSILTLALIPFLIASHCSLKNKVGLSIVMAIGLFATAASIRRATLVNSSIARASSSHLNSFTLWTILEEQAGILAFSIPSLAPLFSRTLPR</sequence>
<accession>A0A6A6SHE3</accession>
<keyword evidence="3 6" id="KW-1133">Transmembrane helix</keyword>
<keyword evidence="4 6" id="KW-0472">Membrane</keyword>
<keyword evidence="2 6" id="KW-0812">Transmembrane</keyword>
<dbReference type="GO" id="GO:0016020">
    <property type="term" value="C:membrane"/>
    <property type="evidence" value="ECO:0007669"/>
    <property type="project" value="UniProtKB-SubCell"/>
</dbReference>
<feature type="transmembrane region" description="Helical" evidence="6">
    <location>
        <begin position="12"/>
        <end position="32"/>
    </location>
</feature>
<evidence type="ECO:0000256" key="4">
    <source>
        <dbReference type="ARBA" id="ARBA00023136"/>
    </source>
</evidence>
<dbReference type="Pfam" id="PF20684">
    <property type="entry name" value="Fung_rhodopsin"/>
    <property type="match status" value="1"/>
</dbReference>
<evidence type="ECO:0000313" key="9">
    <source>
        <dbReference type="Proteomes" id="UP000799753"/>
    </source>
</evidence>
<feature type="transmembrane region" description="Helical" evidence="6">
    <location>
        <begin position="210"/>
        <end position="227"/>
    </location>
</feature>
<comment type="similarity">
    <text evidence="5">Belongs to the SAT4 family.</text>
</comment>
<evidence type="ECO:0000256" key="5">
    <source>
        <dbReference type="ARBA" id="ARBA00038359"/>
    </source>
</evidence>
<feature type="transmembrane region" description="Helical" evidence="6">
    <location>
        <begin position="171"/>
        <end position="198"/>
    </location>
</feature>
<feature type="non-terminal residue" evidence="8">
    <location>
        <position position="278"/>
    </location>
</feature>
<dbReference type="PANTHER" id="PTHR33048">
    <property type="entry name" value="PTH11-LIKE INTEGRAL MEMBRANE PROTEIN (AFU_ORTHOLOGUE AFUA_5G11245)"/>
    <property type="match status" value="1"/>
</dbReference>
<dbReference type="PANTHER" id="PTHR33048:SF47">
    <property type="entry name" value="INTEGRAL MEMBRANE PROTEIN-RELATED"/>
    <property type="match status" value="1"/>
</dbReference>
<evidence type="ECO:0000259" key="7">
    <source>
        <dbReference type="Pfam" id="PF20684"/>
    </source>
</evidence>
<keyword evidence="9" id="KW-1185">Reference proteome</keyword>
<evidence type="ECO:0000256" key="2">
    <source>
        <dbReference type="ARBA" id="ARBA00022692"/>
    </source>
</evidence>
<organism evidence="8 9">
    <name type="scientific">Massarina eburnea CBS 473.64</name>
    <dbReference type="NCBI Taxonomy" id="1395130"/>
    <lineage>
        <taxon>Eukaryota</taxon>
        <taxon>Fungi</taxon>
        <taxon>Dikarya</taxon>
        <taxon>Ascomycota</taxon>
        <taxon>Pezizomycotina</taxon>
        <taxon>Dothideomycetes</taxon>
        <taxon>Pleosporomycetidae</taxon>
        <taxon>Pleosporales</taxon>
        <taxon>Massarineae</taxon>
        <taxon>Massarinaceae</taxon>
        <taxon>Massarina</taxon>
    </lineage>
</organism>
<protein>
    <recommendedName>
        <fullName evidence="7">Rhodopsin domain-containing protein</fullName>
    </recommendedName>
</protein>
<evidence type="ECO:0000256" key="1">
    <source>
        <dbReference type="ARBA" id="ARBA00004141"/>
    </source>
</evidence>
<feature type="domain" description="Rhodopsin" evidence="7">
    <location>
        <begin position="35"/>
        <end position="274"/>
    </location>
</feature>
<evidence type="ECO:0000256" key="6">
    <source>
        <dbReference type="SAM" id="Phobius"/>
    </source>
</evidence>
<dbReference type="EMBL" id="MU006776">
    <property type="protein sequence ID" value="KAF2646772.1"/>
    <property type="molecule type" value="Genomic_DNA"/>
</dbReference>
<evidence type="ECO:0000256" key="3">
    <source>
        <dbReference type="ARBA" id="ARBA00022989"/>
    </source>
</evidence>
<reference evidence="8" key="1">
    <citation type="journal article" date="2020" name="Stud. Mycol.">
        <title>101 Dothideomycetes genomes: a test case for predicting lifestyles and emergence of pathogens.</title>
        <authorList>
            <person name="Haridas S."/>
            <person name="Albert R."/>
            <person name="Binder M."/>
            <person name="Bloem J."/>
            <person name="Labutti K."/>
            <person name="Salamov A."/>
            <person name="Andreopoulos B."/>
            <person name="Baker S."/>
            <person name="Barry K."/>
            <person name="Bills G."/>
            <person name="Bluhm B."/>
            <person name="Cannon C."/>
            <person name="Castanera R."/>
            <person name="Culley D."/>
            <person name="Daum C."/>
            <person name="Ezra D."/>
            <person name="Gonzalez J."/>
            <person name="Henrissat B."/>
            <person name="Kuo A."/>
            <person name="Liang C."/>
            <person name="Lipzen A."/>
            <person name="Lutzoni F."/>
            <person name="Magnuson J."/>
            <person name="Mondo S."/>
            <person name="Nolan M."/>
            <person name="Ohm R."/>
            <person name="Pangilinan J."/>
            <person name="Park H.-J."/>
            <person name="Ramirez L."/>
            <person name="Alfaro M."/>
            <person name="Sun H."/>
            <person name="Tritt A."/>
            <person name="Yoshinaga Y."/>
            <person name="Zwiers L.-H."/>
            <person name="Turgeon B."/>
            <person name="Goodwin S."/>
            <person name="Spatafora J."/>
            <person name="Crous P."/>
            <person name="Grigoriev I."/>
        </authorList>
    </citation>
    <scope>NUCLEOTIDE SEQUENCE</scope>
    <source>
        <strain evidence="8">CBS 473.64</strain>
    </source>
</reference>
<feature type="transmembrane region" description="Helical" evidence="6">
    <location>
        <begin position="52"/>
        <end position="71"/>
    </location>
</feature>
<feature type="transmembrane region" description="Helical" evidence="6">
    <location>
        <begin position="127"/>
        <end position="150"/>
    </location>
</feature>
<dbReference type="InterPro" id="IPR049326">
    <property type="entry name" value="Rhodopsin_dom_fungi"/>
</dbReference>
<dbReference type="OrthoDB" id="3934549at2759"/>
<name>A0A6A6SHE3_9PLEO</name>
<gene>
    <name evidence="8" type="ORF">P280DRAFT_441103</name>
</gene>